<protein>
    <recommendedName>
        <fullName evidence="2">MIP18 family-like domain-containing protein</fullName>
    </recommendedName>
</protein>
<dbReference type="InterPro" id="IPR034904">
    <property type="entry name" value="FSCA_dom_sf"/>
</dbReference>
<dbReference type="RefSeq" id="WP_008385168.1">
    <property type="nucleotide sequence ID" value="NZ_AOIV01000011.1"/>
</dbReference>
<dbReference type="Pfam" id="PF01883">
    <property type="entry name" value="FeS_assembly_P"/>
    <property type="match status" value="1"/>
</dbReference>
<organism evidence="3 4">
    <name type="scientific">Halogeometricum pallidum JCM 14848</name>
    <dbReference type="NCBI Taxonomy" id="1227487"/>
    <lineage>
        <taxon>Archaea</taxon>
        <taxon>Methanobacteriati</taxon>
        <taxon>Methanobacteriota</taxon>
        <taxon>Stenosarchaea group</taxon>
        <taxon>Halobacteria</taxon>
        <taxon>Halobacteriales</taxon>
        <taxon>Haloferacaceae</taxon>
        <taxon>Halogeometricum</taxon>
    </lineage>
</organism>
<dbReference type="PANTHER" id="PTHR42831">
    <property type="entry name" value="FE-S PROTEIN MATURATION AUXILIARY FACTOR YITW"/>
    <property type="match status" value="1"/>
</dbReference>
<dbReference type="AlphaFoldDB" id="M0DED6"/>
<feature type="region of interest" description="Disordered" evidence="1">
    <location>
        <begin position="1"/>
        <end position="27"/>
    </location>
</feature>
<evidence type="ECO:0000256" key="1">
    <source>
        <dbReference type="SAM" id="MobiDB-lite"/>
    </source>
</evidence>
<dbReference type="eggNOG" id="ENOG502N643">
    <property type="taxonomic scope" value="Archaea"/>
</dbReference>
<evidence type="ECO:0000259" key="2">
    <source>
        <dbReference type="Pfam" id="PF01883"/>
    </source>
</evidence>
<name>M0DED6_HALPD</name>
<evidence type="ECO:0000313" key="4">
    <source>
        <dbReference type="Proteomes" id="UP000011513"/>
    </source>
</evidence>
<accession>M0DED6</accession>
<feature type="compositionally biased region" description="Polar residues" evidence="1">
    <location>
        <begin position="107"/>
        <end position="117"/>
    </location>
</feature>
<dbReference type="PATRIC" id="fig|1227487.5.peg.1375"/>
<dbReference type="InParanoid" id="M0DED6"/>
<feature type="region of interest" description="Disordered" evidence="1">
    <location>
        <begin position="105"/>
        <end position="147"/>
    </location>
</feature>
<comment type="caution">
    <text evidence="3">The sequence shown here is derived from an EMBL/GenBank/DDBJ whole genome shotgun (WGS) entry which is preliminary data.</text>
</comment>
<dbReference type="InterPro" id="IPR052339">
    <property type="entry name" value="Fe-S_Maturation_MIP18"/>
</dbReference>
<dbReference type="Gene3D" id="3.30.300.130">
    <property type="entry name" value="Fe-S cluster assembly (FSCA)"/>
    <property type="match status" value="1"/>
</dbReference>
<gene>
    <name evidence="3" type="ORF">C474_06747</name>
</gene>
<keyword evidence="4" id="KW-1185">Reference proteome</keyword>
<sequence>MSAHTDPYARTEEATHVTPSTEFDDERKTEVKAQLDEVLDPCSCMSDNPISILDLGLVESIAVDGRDVEVTLLLTSQRCTYFLDINDEVRERVESLDEVDSCEVHQDTSGQIWTNDRMSTEEREARRQRFHDQMDAAGVTPYAERSD</sequence>
<feature type="domain" description="MIP18 family-like" evidence="2">
    <location>
        <begin position="28"/>
        <end position="104"/>
    </location>
</feature>
<reference evidence="3 4" key="1">
    <citation type="journal article" date="2014" name="PLoS Genet.">
        <title>Phylogenetically driven sequencing of extremely halophilic archaea reveals strategies for static and dynamic osmo-response.</title>
        <authorList>
            <person name="Becker E.A."/>
            <person name="Seitzer P.M."/>
            <person name="Tritt A."/>
            <person name="Larsen D."/>
            <person name="Krusor M."/>
            <person name="Yao A.I."/>
            <person name="Wu D."/>
            <person name="Madern D."/>
            <person name="Eisen J.A."/>
            <person name="Darling A.E."/>
            <person name="Facciotti M.T."/>
        </authorList>
    </citation>
    <scope>NUCLEOTIDE SEQUENCE [LARGE SCALE GENOMIC DNA]</scope>
    <source>
        <strain evidence="3 4">JCM 14848</strain>
    </source>
</reference>
<dbReference type="Proteomes" id="UP000011513">
    <property type="component" value="Unassembled WGS sequence"/>
</dbReference>
<dbReference type="InterPro" id="IPR002744">
    <property type="entry name" value="MIP18-like"/>
</dbReference>
<feature type="compositionally biased region" description="Basic and acidic residues" evidence="1">
    <location>
        <begin position="118"/>
        <end position="134"/>
    </location>
</feature>
<dbReference type="EMBL" id="AOIV01000011">
    <property type="protein sequence ID" value="ELZ32499.1"/>
    <property type="molecule type" value="Genomic_DNA"/>
</dbReference>
<dbReference type="PANTHER" id="PTHR42831:SF1">
    <property type="entry name" value="FE-S PROTEIN MATURATION AUXILIARY FACTOR YITW"/>
    <property type="match status" value="1"/>
</dbReference>
<evidence type="ECO:0000313" key="3">
    <source>
        <dbReference type="EMBL" id="ELZ32499.1"/>
    </source>
</evidence>
<dbReference type="OrthoDB" id="162390at2157"/>
<dbReference type="SUPFAM" id="SSF117916">
    <property type="entry name" value="Fe-S cluster assembly (FSCA) domain-like"/>
    <property type="match status" value="1"/>
</dbReference>
<proteinExistence type="predicted"/>